<dbReference type="RefSeq" id="WP_001058127.1">
    <property type="nucleotide sequence ID" value="NZ_CP043884.1"/>
</dbReference>
<sequence>MNNDKRVYYKILKIKFLLMGIIMNVFCLHPSGKSTSDDSSFYLLLIGYRIFATQQGPCGKYITARSNPQDLNFVSYTTDGANYVGAIVYLENVKNNNQLFLCSISDTSFFQTANYVTRYDNICAFRVFNTSKAKGVLGDPTQVGNCLSYPILKEGSYSLDIFVEGGLYPNDSKAYLQ</sequence>
<gene>
    <name evidence="1" type="ORF">Lepto782_04405</name>
</gene>
<evidence type="ECO:0000313" key="1">
    <source>
        <dbReference type="EMBL" id="QOI41597.1"/>
    </source>
</evidence>
<dbReference type="EMBL" id="CP043884">
    <property type="protein sequence ID" value="QOI41597.1"/>
    <property type="molecule type" value="Genomic_DNA"/>
</dbReference>
<organism evidence="1 2">
    <name type="scientific">Leptospira interrogans serovar Canicola</name>
    <dbReference type="NCBI Taxonomy" id="211880"/>
    <lineage>
        <taxon>Bacteria</taxon>
        <taxon>Pseudomonadati</taxon>
        <taxon>Spirochaetota</taxon>
        <taxon>Spirochaetia</taxon>
        <taxon>Leptospirales</taxon>
        <taxon>Leptospiraceae</taxon>
        <taxon>Leptospira</taxon>
    </lineage>
</organism>
<accession>A0AAP9WAD5</accession>
<protein>
    <submittedName>
        <fullName evidence="1">Uncharacterized protein</fullName>
    </submittedName>
</protein>
<dbReference type="Proteomes" id="UP000663124">
    <property type="component" value="Chromosome 1"/>
</dbReference>
<evidence type="ECO:0000313" key="2">
    <source>
        <dbReference type="Proteomes" id="UP000663124"/>
    </source>
</evidence>
<name>A0AAP9WAD5_LEPIR</name>
<dbReference type="AlphaFoldDB" id="A0AAP9WAD5"/>
<reference evidence="1" key="1">
    <citation type="submission" date="2019-09" db="EMBL/GenBank/DDBJ databases">
        <title>Comparative Genomics of Leptospira interrogans Reveals Genome Plasticity - A Common Adaptive Strategy for Survival in Various Hosts.</title>
        <authorList>
            <person name="Ramli S.R."/>
            <person name="Bunk B."/>
            <person name="Goris M."/>
            <person name="Bhuju S."/>
            <person name="Jarek M."/>
            <person name="Sproer C."/>
            <person name="Mustakim S."/>
            <person name="Strommenger B."/>
            <person name="Pessler F."/>
        </authorList>
    </citation>
    <scope>NUCLEOTIDE SEQUENCE</scope>
    <source>
        <strain evidence="1">782</strain>
    </source>
</reference>
<proteinExistence type="predicted"/>